<evidence type="ECO:0008006" key="4">
    <source>
        <dbReference type="Google" id="ProtNLM"/>
    </source>
</evidence>
<dbReference type="Proteomes" id="UP000280507">
    <property type="component" value="Unassembled WGS sequence"/>
</dbReference>
<accession>A0A3M8Q7H5</accession>
<feature type="chain" id="PRO_5018052771" description="ABC transporter substrate-binding protein" evidence="1">
    <location>
        <begin position="25"/>
        <end position="307"/>
    </location>
</feature>
<evidence type="ECO:0000313" key="3">
    <source>
        <dbReference type="Proteomes" id="UP000280507"/>
    </source>
</evidence>
<keyword evidence="3" id="KW-1185">Reference proteome</keyword>
<organism evidence="2 3">
    <name type="scientific">Marinomonas hwangdonensis</name>
    <dbReference type="NCBI Taxonomy" id="1053647"/>
    <lineage>
        <taxon>Bacteria</taxon>
        <taxon>Pseudomonadati</taxon>
        <taxon>Pseudomonadota</taxon>
        <taxon>Gammaproteobacteria</taxon>
        <taxon>Oceanospirillales</taxon>
        <taxon>Oceanospirillaceae</taxon>
        <taxon>Marinomonas</taxon>
    </lineage>
</organism>
<proteinExistence type="predicted"/>
<keyword evidence="1" id="KW-0732">Signal</keyword>
<reference evidence="2 3" key="1">
    <citation type="journal article" date="2012" name="Int. J. Syst. Evol. Microbiol.">
        <title>Marinomonas hwangdonensis sp. nov., isolated from seawater.</title>
        <authorList>
            <person name="Jung Y.T."/>
            <person name="Oh T.K."/>
            <person name="Yoon J.H."/>
        </authorList>
    </citation>
    <scope>NUCLEOTIDE SEQUENCE [LARGE SCALE GENOMIC DNA]</scope>
    <source>
        <strain evidence="2 3">HDW-15</strain>
    </source>
</reference>
<name>A0A3M8Q7H5_9GAMM</name>
<sequence>MKRNVKRIFWITLLLLFSSTKVFAAVYVVHDMEERVARSFVFELDRRLLLDVSLVPVRSHAFLENSAQKLKEDDLIVTVGVKSAQQVCSSLSKGVVVAVFIGKEEFQKAQFDCSVPSSAVFSGAPLDTRFALLKAIWFDRKPLAVLHSDHLLIDQESMSRQAKEYGFELNFHHTELDRLSVLKSVNFVLEESAMIFSLVDSELYQNTLAQDILKLLFYKRQVMVGPFLPFVKAGALLAIDSDTEVKLQVLTNHITVWHSSRVLLPAQYPDKLRVSFNPHLIKAYGIVPPSAAFLRDEYGLCSDTQCD</sequence>
<dbReference type="Gene3D" id="3.40.50.2300">
    <property type="match status" value="2"/>
</dbReference>
<evidence type="ECO:0000313" key="2">
    <source>
        <dbReference type="EMBL" id="RNF52046.1"/>
    </source>
</evidence>
<dbReference type="AlphaFoldDB" id="A0A3M8Q7H5"/>
<protein>
    <recommendedName>
        <fullName evidence="4">ABC transporter substrate-binding protein</fullName>
    </recommendedName>
</protein>
<feature type="signal peptide" evidence="1">
    <location>
        <begin position="1"/>
        <end position="24"/>
    </location>
</feature>
<gene>
    <name evidence="2" type="ORF">EBI00_03800</name>
</gene>
<dbReference type="EMBL" id="RIZG01000002">
    <property type="protein sequence ID" value="RNF52046.1"/>
    <property type="molecule type" value="Genomic_DNA"/>
</dbReference>
<comment type="caution">
    <text evidence="2">The sequence shown here is derived from an EMBL/GenBank/DDBJ whole genome shotgun (WGS) entry which is preliminary data.</text>
</comment>
<dbReference type="OrthoDB" id="9178917at2"/>
<evidence type="ECO:0000256" key="1">
    <source>
        <dbReference type="SAM" id="SignalP"/>
    </source>
</evidence>